<evidence type="ECO:0000313" key="3">
    <source>
        <dbReference type="EMBL" id="RKP08087.1"/>
    </source>
</evidence>
<keyword evidence="4" id="KW-1185">Reference proteome</keyword>
<accession>A0A4P9XPY9</accession>
<dbReference type="Gene3D" id="3.30.559.10">
    <property type="entry name" value="Chloramphenicol acetyltransferase-like domain"/>
    <property type="match status" value="1"/>
</dbReference>
<feature type="domain" description="O-acyltransferase WSD1-like N-terminal" evidence="2">
    <location>
        <begin position="40"/>
        <end position="222"/>
    </location>
</feature>
<evidence type="ECO:0000259" key="2">
    <source>
        <dbReference type="Pfam" id="PF03007"/>
    </source>
</evidence>
<proteinExistence type="predicted"/>
<dbReference type="Pfam" id="PF03007">
    <property type="entry name" value="WS_DGAT_cat"/>
    <property type="match status" value="1"/>
</dbReference>
<dbReference type="SUPFAM" id="SSF52777">
    <property type="entry name" value="CoA-dependent acyltransferases"/>
    <property type="match status" value="1"/>
</dbReference>
<dbReference type="GO" id="GO:0045017">
    <property type="term" value="P:glycerolipid biosynthetic process"/>
    <property type="evidence" value="ECO:0007669"/>
    <property type="project" value="InterPro"/>
</dbReference>
<sequence length="250" mass="27897">MAELGREDVDVQEETCVVDLSASNAEAATDQLPTAPTTYMSQVDYNFLLVERPGWYNTVSMLLWLDGEVTVSTLVAQFTLLCRQQPKFRQVAVGGGFRRTAQWVDVDVHRKQTRPEAPTWRVQDQIEEKHLEDVDGHEPEVRDERERSALEECFGEFSSQLLDRELPLWRVCVIRGMRGRTAIGLCAHHCMADGVGFVLAVMSMMSPDGSAVEGYMQQMAPNRPGPQPAIKEHSLSAGAEATAPCPQYTL</sequence>
<protein>
    <recommendedName>
        <fullName evidence="2">O-acyltransferase WSD1-like N-terminal domain-containing protein</fullName>
    </recommendedName>
</protein>
<organism evidence="3 4">
    <name type="scientific">Thamnocephalis sphaerospora</name>
    <dbReference type="NCBI Taxonomy" id="78915"/>
    <lineage>
        <taxon>Eukaryota</taxon>
        <taxon>Fungi</taxon>
        <taxon>Fungi incertae sedis</taxon>
        <taxon>Zoopagomycota</taxon>
        <taxon>Zoopagomycotina</taxon>
        <taxon>Zoopagomycetes</taxon>
        <taxon>Zoopagales</taxon>
        <taxon>Sigmoideomycetaceae</taxon>
        <taxon>Thamnocephalis</taxon>
    </lineage>
</organism>
<evidence type="ECO:0000256" key="1">
    <source>
        <dbReference type="SAM" id="MobiDB-lite"/>
    </source>
</evidence>
<dbReference type="InterPro" id="IPR004255">
    <property type="entry name" value="O-acyltransferase_WSD1_N"/>
</dbReference>
<name>A0A4P9XPY9_9FUNG</name>
<reference evidence="4" key="1">
    <citation type="journal article" date="2018" name="Nat. Microbiol.">
        <title>Leveraging single-cell genomics to expand the fungal tree of life.</title>
        <authorList>
            <person name="Ahrendt S.R."/>
            <person name="Quandt C.A."/>
            <person name="Ciobanu D."/>
            <person name="Clum A."/>
            <person name="Salamov A."/>
            <person name="Andreopoulos B."/>
            <person name="Cheng J.F."/>
            <person name="Woyke T."/>
            <person name="Pelin A."/>
            <person name="Henrissat B."/>
            <person name="Reynolds N.K."/>
            <person name="Benny G.L."/>
            <person name="Smith M.E."/>
            <person name="James T.Y."/>
            <person name="Grigoriev I.V."/>
        </authorList>
    </citation>
    <scope>NUCLEOTIDE SEQUENCE [LARGE SCALE GENOMIC DNA]</scope>
    <source>
        <strain evidence="4">RSA 1356</strain>
    </source>
</reference>
<dbReference type="EMBL" id="KZ992639">
    <property type="protein sequence ID" value="RKP08087.1"/>
    <property type="molecule type" value="Genomic_DNA"/>
</dbReference>
<dbReference type="OrthoDB" id="619536at2759"/>
<gene>
    <name evidence="3" type="ORF">THASP1DRAFT_30100</name>
</gene>
<dbReference type="InterPro" id="IPR023213">
    <property type="entry name" value="CAT-like_dom_sf"/>
</dbReference>
<feature type="region of interest" description="Disordered" evidence="1">
    <location>
        <begin position="221"/>
        <end position="250"/>
    </location>
</feature>
<dbReference type="Proteomes" id="UP000271241">
    <property type="component" value="Unassembled WGS sequence"/>
</dbReference>
<evidence type="ECO:0000313" key="4">
    <source>
        <dbReference type="Proteomes" id="UP000271241"/>
    </source>
</evidence>
<dbReference type="GO" id="GO:0004144">
    <property type="term" value="F:diacylglycerol O-acyltransferase activity"/>
    <property type="evidence" value="ECO:0007669"/>
    <property type="project" value="InterPro"/>
</dbReference>
<dbReference type="AlphaFoldDB" id="A0A4P9XPY9"/>